<reference evidence="3 4" key="1">
    <citation type="submission" date="2017-04" db="EMBL/GenBank/DDBJ databases">
        <authorList>
            <person name="Afonso C.L."/>
            <person name="Miller P.J."/>
            <person name="Scott M.A."/>
            <person name="Spackman E."/>
            <person name="Goraichik I."/>
            <person name="Dimitrov K.M."/>
            <person name="Suarez D.L."/>
            <person name="Swayne D.E."/>
        </authorList>
    </citation>
    <scope>NUCLEOTIDE SEQUENCE [LARGE SCALE GENOMIC DNA]</scope>
    <source>
        <strain evidence="3 4">DSM 13146</strain>
    </source>
</reference>
<dbReference type="AlphaFoldDB" id="A0A1W1XIW6"/>
<dbReference type="STRING" id="1121390.SAMN02746041_01846"/>
<gene>
    <name evidence="3" type="ORF">SAMN02746041_01846</name>
</gene>
<sequence>MRIGMDIGFGDVKLAITADENQEPKLLSFPSVYAKYVPSPMNPDENGIIEYGDKQYLVGDKAKRERTQISPADFDDIVEASGVFCAYLHQQYGIDDTGIVVAGVPPVYWHRRNEYQKRLARFWEQVGIVPQGLGIAQTVVQELEPGTRHLVIDIGFNTVDHLLVEVEEPEENGGPPKVRTRRGGTWRNCGVTFLVELFRAEMGETGLKGLRFHVLKDFLRTGTANFHGEVIDLSGAKRRAADHYRATLSSRIKEEFGGDTDHIDGMIVASGGVHYFDPNQIFDTLPVRIPEKPEFANAIGQMMLA</sequence>
<dbReference type="SUPFAM" id="SSF53067">
    <property type="entry name" value="Actin-like ATPase domain"/>
    <property type="match status" value="2"/>
</dbReference>
<keyword evidence="4" id="KW-1185">Reference proteome</keyword>
<dbReference type="InterPro" id="IPR043129">
    <property type="entry name" value="ATPase_NBD"/>
</dbReference>
<proteinExistence type="predicted"/>
<dbReference type="OrthoDB" id="143284at2"/>
<evidence type="ECO:0000313" key="3">
    <source>
        <dbReference type="EMBL" id="SMC23777.1"/>
    </source>
</evidence>
<dbReference type="Pfam" id="PF17989">
    <property type="entry name" value="ALP_N"/>
    <property type="match status" value="1"/>
</dbReference>
<dbReference type="Pfam" id="PF21522">
    <property type="entry name" value="MreB-like_C"/>
    <property type="match status" value="1"/>
</dbReference>
<dbReference type="InterPro" id="IPR040607">
    <property type="entry name" value="ALP_N"/>
</dbReference>
<feature type="domain" description="Actin-like protein N-terminal" evidence="1">
    <location>
        <begin position="4"/>
        <end position="120"/>
    </location>
</feature>
<feature type="domain" description="Actin homologue MreB-like C-terminal" evidence="2">
    <location>
        <begin position="151"/>
        <end position="277"/>
    </location>
</feature>
<evidence type="ECO:0000259" key="2">
    <source>
        <dbReference type="Pfam" id="PF21522"/>
    </source>
</evidence>
<dbReference type="Proteomes" id="UP000192783">
    <property type="component" value="Unassembled WGS sequence"/>
</dbReference>
<evidence type="ECO:0000313" key="4">
    <source>
        <dbReference type="Proteomes" id="UP000192783"/>
    </source>
</evidence>
<evidence type="ECO:0000259" key="1">
    <source>
        <dbReference type="Pfam" id="PF17989"/>
    </source>
</evidence>
<name>A0A1W1XIW6_9BACT</name>
<dbReference type="InterPro" id="IPR049067">
    <property type="entry name" value="MreB-like_C"/>
</dbReference>
<protein>
    <submittedName>
        <fullName evidence="3">Uncharacterized protein</fullName>
    </submittedName>
</protein>
<dbReference type="EMBL" id="FWXF01000008">
    <property type="protein sequence ID" value="SMC23777.1"/>
    <property type="molecule type" value="Genomic_DNA"/>
</dbReference>
<dbReference type="Gene3D" id="3.30.420.40">
    <property type="match status" value="2"/>
</dbReference>
<organism evidence="3 4">
    <name type="scientific">Desulfacinum hydrothermale DSM 13146</name>
    <dbReference type="NCBI Taxonomy" id="1121390"/>
    <lineage>
        <taxon>Bacteria</taxon>
        <taxon>Pseudomonadati</taxon>
        <taxon>Thermodesulfobacteriota</taxon>
        <taxon>Syntrophobacteria</taxon>
        <taxon>Syntrophobacterales</taxon>
        <taxon>Syntrophobacteraceae</taxon>
        <taxon>Desulfacinum</taxon>
    </lineage>
</organism>
<accession>A0A1W1XIW6</accession>
<dbReference type="RefSeq" id="WP_084057581.1">
    <property type="nucleotide sequence ID" value="NZ_FWXF01000008.1"/>
</dbReference>